<dbReference type="AlphaFoldDB" id="A0A6B2I4J0"/>
<protein>
    <submittedName>
        <fullName evidence="1">Type VI secretion system tip protein VgrG</fullName>
    </submittedName>
</protein>
<dbReference type="Pfam" id="PF05954">
    <property type="entry name" value="Phage_GPD"/>
    <property type="match status" value="1"/>
</dbReference>
<sequence>NHHLLSVKGCEAGLDVLAFEGDEALSQPFRYRIEFTSADHAISKEMMLMKAASLTLQAPVAQGFGINVQQPVRVIQGVVTGFERLSTSRDETHYALTLQPR</sequence>
<accession>A0A6B2I4J0</accession>
<evidence type="ECO:0000313" key="1">
    <source>
        <dbReference type="EMBL" id="NDL86987.1"/>
    </source>
</evidence>
<reference evidence="1" key="1">
    <citation type="journal article" date="2020" name="Open Forum Infect. Dis.">
        <title>Microbiome restoration by RBX2660 does not preclude recurrence of multidrug-resistant urinary tract infection following subsequent antibiotic exposure: A case report.</title>
        <authorList>
            <person name="Keen E."/>
            <person name="Tasoff P."/>
            <person name="Hink T."/>
            <person name="Reske K."/>
            <person name="Dantas G."/>
            <person name="Kwon J."/>
            <person name="Dubberke E."/>
        </authorList>
    </citation>
    <scope>NUCLEOTIDE SEQUENCE</scope>
    <source>
        <strain evidence="1">Urine_1_19</strain>
    </source>
</reference>
<feature type="non-terminal residue" evidence="1">
    <location>
        <position position="1"/>
    </location>
</feature>
<gene>
    <name evidence="1" type="ORF">GY104_27395</name>
</gene>
<name>A0A6B2I4J0_KLEPN</name>
<proteinExistence type="predicted"/>
<dbReference type="EMBL" id="JAAEFK010000106">
    <property type="protein sequence ID" value="NDL86987.1"/>
    <property type="molecule type" value="Genomic_DNA"/>
</dbReference>
<feature type="non-terminal residue" evidence="1">
    <location>
        <position position="101"/>
    </location>
</feature>
<dbReference type="SUPFAM" id="SSF69279">
    <property type="entry name" value="Phage tail proteins"/>
    <property type="match status" value="1"/>
</dbReference>
<dbReference type="Gene3D" id="2.30.110.50">
    <property type="match status" value="1"/>
</dbReference>
<dbReference type="RefSeq" id="WP_246841881.1">
    <property type="nucleotide sequence ID" value="NZ_BFDD01000139.1"/>
</dbReference>
<organism evidence="1">
    <name type="scientific">Klebsiella pneumoniae</name>
    <dbReference type="NCBI Taxonomy" id="573"/>
    <lineage>
        <taxon>Bacteria</taxon>
        <taxon>Pseudomonadati</taxon>
        <taxon>Pseudomonadota</taxon>
        <taxon>Gammaproteobacteria</taxon>
        <taxon>Enterobacterales</taxon>
        <taxon>Enterobacteriaceae</taxon>
        <taxon>Klebsiella/Raoultella group</taxon>
        <taxon>Klebsiella</taxon>
        <taxon>Klebsiella pneumoniae complex</taxon>
    </lineage>
</organism>
<comment type="caution">
    <text evidence="1">The sequence shown here is derived from an EMBL/GenBank/DDBJ whole genome shotgun (WGS) entry which is preliminary data.</text>
</comment>